<feature type="chain" id="PRO_5011800395" description="LPS-assembly protein LptD" evidence="1">
    <location>
        <begin position="21"/>
        <end position="711"/>
    </location>
</feature>
<dbReference type="InterPro" id="IPR007543">
    <property type="entry name" value="LptD_C"/>
</dbReference>
<dbReference type="PANTHER" id="PTHR30189">
    <property type="entry name" value="LPS-ASSEMBLY PROTEIN"/>
    <property type="match status" value="1"/>
</dbReference>
<dbReference type="STRING" id="390807.SAMN04488095_3042"/>
<evidence type="ECO:0000259" key="2">
    <source>
        <dbReference type="Pfam" id="PF04453"/>
    </source>
</evidence>
<keyword evidence="1" id="KW-0998">Cell outer membrane</keyword>
<dbReference type="GO" id="GO:0043165">
    <property type="term" value="P:Gram-negative-bacterium-type cell outer membrane assembly"/>
    <property type="evidence" value="ECO:0007669"/>
    <property type="project" value="UniProtKB-UniRule"/>
</dbReference>
<keyword evidence="1" id="KW-0732">Signal</keyword>
<dbReference type="EMBL" id="FORA01000004">
    <property type="protein sequence ID" value="SFJ54485.1"/>
    <property type="molecule type" value="Genomic_DNA"/>
</dbReference>
<organism evidence="3 4">
    <name type="scientific">Jannaschia pohangensis</name>
    <dbReference type="NCBI Taxonomy" id="390807"/>
    <lineage>
        <taxon>Bacteria</taxon>
        <taxon>Pseudomonadati</taxon>
        <taxon>Pseudomonadota</taxon>
        <taxon>Alphaproteobacteria</taxon>
        <taxon>Rhodobacterales</taxon>
        <taxon>Roseobacteraceae</taxon>
        <taxon>Jannaschia</taxon>
    </lineage>
</organism>
<dbReference type="GO" id="GO:0015920">
    <property type="term" value="P:lipopolysaccharide transport"/>
    <property type="evidence" value="ECO:0007669"/>
    <property type="project" value="InterPro"/>
</dbReference>
<comment type="caution">
    <text evidence="1">Lacks conserved residue(s) required for the propagation of feature annotation.</text>
</comment>
<accession>A0A1I3S718</accession>
<protein>
    <recommendedName>
        <fullName evidence="1">LPS-assembly protein LptD</fullName>
    </recommendedName>
</protein>
<dbReference type="AlphaFoldDB" id="A0A1I3S718"/>
<comment type="function">
    <text evidence="1">Involved in the assembly of lipopolysaccharide (LPS) at the surface of the outer membrane.</text>
</comment>
<feature type="domain" description="LptD C-terminal" evidence="2">
    <location>
        <begin position="269"/>
        <end position="613"/>
    </location>
</feature>
<name>A0A1I3S718_9RHOB</name>
<evidence type="ECO:0000313" key="4">
    <source>
        <dbReference type="Proteomes" id="UP000199110"/>
    </source>
</evidence>
<evidence type="ECO:0000313" key="3">
    <source>
        <dbReference type="EMBL" id="SFJ54485.1"/>
    </source>
</evidence>
<feature type="signal peptide" evidence="1">
    <location>
        <begin position="1"/>
        <end position="20"/>
    </location>
</feature>
<dbReference type="GO" id="GO:1990351">
    <property type="term" value="C:transporter complex"/>
    <property type="evidence" value="ECO:0007669"/>
    <property type="project" value="TreeGrafter"/>
</dbReference>
<dbReference type="OrthoDB" id="9760225at2"/>
<gene>
    <name evidence="1" type="primary">lptD</name>
    <name evidence="3" type="ORF">SAMN04488095_3042</name>
</gene>
<dbReference type="GO" id="GO:0009279">
    <property type="term" value="C:cell outer membrane"/>
    <property type="evidence" value="ECO:0007669"/>
    <property type="project" value="UniProtKB-SubCell"/>
</dbReference>
<dbReference type="InterPro" id="IPR050218">
    <property type="entry name" value="LptD"/>
</dbReference>
<proteinExistence type="inferred from homology"/>
<comment type="similarity">
    <text evidence="1">Belongs to the LptD family.</text>
</comment>
<dbReference type="InterPro" id="IPR020889">
    <property type="entry name" value="LipoPS_assembly_LptD"/>
</dbReference>
<keyword evidence="1" id="KW-0472">Membrane</keyword>
<comment type="subcellular location">
    <subcellularLocation>
        <location evidence="1">Cell outer membrane</location>
    </subcellularLocation>
</comment>
<dbReference type="RefSeq" id="WP_092782665.1">
    <property type="nucleotide sequence ID" value="NZ_FORA01000004.1"/>
</dbReference>
<comment type="subunit">
    <text evidence="1">Component of the lipopolysaccharide transport and assembly complex.</text>
</comment>
<keyword evidence="4" id="KW-1185">Reference proteome</keyword>
<dbReference type="PANTHER" id="PTHR30189:SF1">
    <property type="entry name" value="LPS-ASSEMBLY PROTEIN LPTD"/>
    <property type="match status" value="1"/>
</dbReference>
<dbReference type="SUPFAM" id="SSF56935">
    <property type="entry name" value="Porins"/>
    <property type="match status" value="1"/>
</dbReference>
<dbReference type="HAMAP" id="MF_01411">
    <property type="entry name" value="LPS_assembly_LptD"/>
    <property type="match status" value="1"/>
</dbReference>
<evidence type="ECO:0000256" key="1">
    <source>
        <dbReference type="HAMAP-Rule" id="MF_01411"/>
    </source>
</evidence>
<sequence precursor="true">MLRVVLTLLLLLLPTVTALAQGAPATLVADRIDFDEGILTASGNVEIYSDGRVLRASRITYLRAEDRLIVEGPLTLLDGPDAILIADFAALSADLRDSVLQGARLVLNERLQIAATEIATGAEGRYTQLYQTVASSCEICAEGGTPLWQIRARRVVHDKDEQQLYFENATFEVAGIPVAWFPSLRLPDPTLERSRGFLSPRFSSDDLLGTGITVPYFIPLGPSRDLTLAPFLTNEEARSLGFRYRQAFDNGSVLVDGAVSKDKVRPGETRGYVFAEGVFFLPRDYRLEFGIEAVSDETYLLNYDITEKDLLESRFAITRVDRDDRFLAEVLFFNTLRTGEENRFLPTPVFTVERQRRVPRAFFGGQAIWTLQAHARQRRADVVPPGFPASSARDVLRASAAFDWRRTQITDGGLVMTGMAGLHFDAYNVNQDATFTDRTFARAVPYAGLELRMPLARSEVGGVRHVIEPVAQVILSPSNRALTPAEDSLTPEFDEGNLFSPQRFAGRDTRELGNRLNIGVSYTRYDPSGWTLGATIGRVWRDEDLGQFRVGTGLGGTASDWLFAASASYEDRLEIMQRSLFSDGFEFSSSETILRWNGDRHALETRYTWLESDAGAGRPRDTSEWEVDASYDLGGDWTGRANWRYDFVTNDASRAGLGLTYRSDCVTVDFDVERRFTSTASLQPTTKFGLGVELAGFGADDRRDRQRRCGL</sequence>
<reference evidence="3 4" key="1">
    <citation type="submission" date="2016-10" db="EMBL/GenBank/DDBJ databases">
        <authorList>
            <person name="de Groot N.N."/>
        </authorList>
    </citation>
    <scope>NUCLEOTIDE SEQUENCE [LARGE SCALE GENOMIC DNA]</scope>
    <source>
        <strain evidence="3 4">DSM 19073</strain>
    </source>
</reference>
<dbReference type="Proteomes" id="UP000199110">
    <property type="component" value="Unassembled WGS sequence"/>
</dbReference>
<dbReference type="Pfam" id="PF04453">
    <property type="entry name" value="LptD"/>
    <property type="match status" value="1"/>
</dbReference>